<evidence type="ECO:0000256" key="4">
    <source>
        <dbReference type="ARBA" id="ARBA00022842"/>
    </source>
</evidence>
<keyword evidence="4" id="KW-0460">Magnesium</keyword>
<dbReference type="PANTHER" id="PTHR11525:SF0">
    <property type="entry name" value="FARNESYL PYROPHOSPHATE SYNTHASE"/>
    <property type="match status" value="1"/>
</dbReference>
<dbReference type="InterPro" id="IPR000092">
    <property type="entry name" value="Polyprenyl_synt"/>
</dbReference>
<dbReference type="AlphaFoldDB" id="A0A7S1HQJ1"/>
<keyword evidence="3" id="KW-0479">Metal-binding</keyword>
<protein>
    <recommendedName>
        <fullName evidence="6">Farnesyl pyrophosphate synthase</fullName>
    </recommendedName>
</protein>
<dbReference type="PANTHER" id="PTHR11525">
    <property type="entry name" value="FARNESYL-PYROPHOSPHATE SYNTHETASE"/>
    <property type="match status" value="1"/>
</dbReference>
<dbReference type="Gene3D" id="1.10.600.10">
    <property type="entry name" value="Farnesyl Diphosphate Synthase"/>
    <property type="match status" value="1"/>
</dbReference>
<proteinExistence type="predicted"/>
<dbReference type="GO" id="GO:0005737">
    <property type="term" value="C:cytoplasm"/>
    <property type="evidence" value="ECO:0007669"/>
    <property type="project" value="TreeGrafter"/>
</dbReference>
<dbReference type="SUPFAM" id="SSF48576">
    <property type="entry name" value="Terpenoid synthases"/>
    <property type="match status" value="1"/>
</dbReference>
<dbReference type="Pfam" id="PF00348">
    <property type="entry name" value="polyprenyl_synt"/>
    <property type="match status" value="1"/>
</dbReference>
<dbReference type="InterPro" id="IPR008949">
    <property type="entry name" value="Isoprenoid_synthase_dom_sf"/>
</dbReference>
<comment type="cofactor">
    <cofactor evidence="1">
        <name>Mg(2+)</name>
        <dbReference type="ChEBI" id="CHEBI:18420"/>
    </cofactor>
</comment>
<evidence type="ECO:0000256" key="1">
    <source>
        <dbReference type="ARBA" id="ARBA00001946"/>
    </source>
</evidence>
<evidence type="ECO:0000256" key="2">
    <source>
        <dbReference type="ARBA" id="ARBA00022679"/>
    </source>
</evidence>
<dbReference type="InterPro" id="IPR039702">
    <property type="entry name" value="FPS1-like"/>
</dbReference>
<keyword evidence="2" id="KW-0808">Transferase</keyword>
<organism evidence="5">
    <name type="scientific">Phaeocystis cordata</name>
    <dbReference type="NCBI Taxonomy" id="118079"/>
    <lineage>
        <taxon>Eukaryota</taxon>
        <taxon>Haptista</taxon>
        <taxon>Haptophyta</taxon>
        <taxon>Prymnesiophyceae</taxon>
        <taxon>Phaeocystales</taxon>
        <taxon>Phaeocystaceae</taxon>
        <taxon>Phaeocystis</taxon>
    </lineage>
</organism>
<dbReference type="GO" id="GO:0046872">
    <property type="term" value="F:metal ion binding"/>
    <property type="evidence" value="ECO:0007669"/>
    <property type="project" value="UniProtKB-KW"/>
</dbReference>
<evidence type="ECO:0000256" key="3">
    <source>
        <dbReference type="ARBA" id="ARBA00022723"/>
    </source>
</evidence>
<reference evidence="5" key="1">
    <citation type="submission" date="2021-01" db="EMBL/GenBank/DDBJ databases">
        <authorList>
            <person name="Corre E."/>
            <person name="Pelletier E."/>
            <person name="Niang G."/>
            <person name="Scheremetjew M."/>
            <person name="Finn R."/>
            <person name="Kale V."/>
            <person name="Holt S."/>
            <person name="Cochrane G."/>
            <person name="Meng A."/>
            <person name="Brown T."/>
            <person name="Cohen L."/>
        </authorList>
    </citation>
    <scope>NUCLEOTIDE SEQUENCE</scope>
    <source>
        <strain evidence="5">RCC1383</strain>
    </source>
</reference>
<evidence type="ECO:0000313" key="5">
    <source>
        <dbReference type="EMBL" id="CAD8988037.1"/>
    </source>
</evidence>
<name>A0A7S1HQJ1_9EUKA</name>
<gene>
    <name evidence="5" type="ORF">PCOR1465_LOCUS825</name>
</gene>
<evidence type="ECO:0008006" key="6">
    <source>
        <dbReference type="Google" id="ProtNLM"/>
    </source>
</evidence>
<accession>A0A7S1HQJ1</accession>
<dbReference type="GO" id="GO:0004337">
    <property type="term" value="F:(2E,6E)-farnesyl diphosphate synthase activity"/>
    <property type="evidence" value="ECO:0007669"/>
    <property type="project" value="TreeGrafter"/>
</dbReference>
<dbReference type="GO" id="GO:0045337">
    <property type="term" value="P:farnesyl diphosphate biosynthetic process"/>
    <property type="evidence" value="ECO:0007669"/>
    <property type="project" value="TreeGrafter"/>
</dbReference>
<dbReference type="GO" id="GO:0004161">
    <property type="term" value="F:dimethylallyltranstransferase activity"/>
    <property type="evidence" value="ECO:0007669"/>
    <property type="project" value="TreeGrafter"/>
</dbReference>
<dbReference type="EMBL" id="HBFZ01001229">
    <property type="protein sequence ID" value="CAD8988037.1"/>
    <property type="molecule type" value="Transcribed_RNA"/>
</dbReference>
<sequence length="170" mass="19760">MELGRYEMKTYNTIVEFKTAYYSFYLPLACAMVLGGVESEAAYESCKEICIEMGTYFQAQDDYLDCFGDPAVIGKIGTDIEDNKCGWLICKGLEKMTEDQRRVIQDNYGKKDPECVAKIKQVYRDIDVEKDFKEYENESYKKLQGLIDQQTFVPAGVYMKLLKKIYKRQK</sequence>